<keyword evidence="3" id="KW-1185">Reference proteome</keyword>
<dbReference type="SUPFAM" id="SSF47336">
    <property type="entry name" value="ACP-like"/>
    <property type="match status" value="1"/>
</dbReference>
<dbReference type="Pfam" id="PF00550">
    <property type="entry name" value="PP-binding"/>
    <property type="match status" value="1"/>
</dbReference>
<dbReference type="EMBL" id="VANP01000006">
    <property type="protein sequence ID" value="TLP58692.1"/>
    <property type="molecule type" value="Genomic_DNA"/>
</dbReference>
<protein>
    <submittedName>
        <fullName evidence="2">Acyl carrier protein</fullName>
    </submittedName>
</protein>
<organism evidence="2 3">
    <name type="scientific">Microbispora triticiradicis</name>
    <dbReference type="NCBI Taxonomy" id="2200763"/>
    <lineage>
        <taxon>Bacteria</taxon>
        <taxon>Bacillati</taxon>
        <taxon>Actinomycetota</taxon>
        <taxon>Actinomycetes</taxon>
        <taxon>Streptosporangiales</taxon>
        <taxon>Streptosporangiaceae</taxon>
        <taxon>Microbispora</taxon>
    </lineage>
</organism>
<comment type="caution">
    <text evidence="2">The sequence shown here is derived from an EMBL/GenBank/DDBJ whole genome shotgun (WGS) entry which is preliminary data.</text>
</comment>
<accession>A0A5R8YYU5</accession>
<evidence type="ECO:0000313" key="2">
    <source>
        <dbReference type="EMBL" id="TLP58692.1"/>
    </source>
</evidence>
<proteinExistence type="predicted"/>
<evidence type="ECO:0000259" key="1">
    <source>
        <dbReference type="PROSITE" id="PS50075"/>
    </source>
</evidence>
<dbReference type="AlphaFoldDB" id="A0A5R8YYU5"/>
<dbReference type="Gene3D" id="1.10.1200.10">
    <property type="entry name" value="ACP-like"/>
    <property type="match status" value="1"/>
</dbReference>
<evidence type="ECO:0000313" key="3">
    <source>
        <dbReference type="Proteomes" id="UP000309033"/>
    </source>
</evidence>
<feature type="domain" description="Carrier" evidence="1">
    <location>
        <begin position="4"/>
        <end position="82"/>
    </location>
</feature>
<dbReference type="PROSITE" id="PS50075">
    <property type="entry name" value="CARRIER"/>
    <property type="match status" value="1"/>
</dbReference>
<name>A0A5R8YYU5_9ACTN</name>
<dbReference type="OrthoDB" id="8778689at2"/>
<dbReference type="InterPro" id="IPR036736">
    <property type="entry name" value="ACP-like_sf"/>
</dbReference>
<sequence>MTQQQTTARIDQIKEWILAKHKNRTDVGVDEDLVDSRLVDSLSFVEFVFLIQEVSGVEIDMDTLNISDIRTLAAIEKHFLAT</sequence>
<dbReference type="InterPro" id="IPR009081">
    <property type="entry name" value="PP-bd_ACP"/>
</dbReference>
<gene>
    <name evidence="2" type="ORF">FED44_17705</name>
</gene>
<reference evidence="2" key="1">
    <citation type="submission" date="2019-05" db="EMBL/GenBank/DDBJ databases">
        <title>Isolation, diversity and antifungal activity of Actinobacteria from wheat.</title>
        <authorList>
            <person name="Yu B."/>
        </authorList>
    </citation>
    <scope>NUCLEOTIDE SEQUENCE [LARGE SCALE GENOMIC DNA]</scope>
    <source>
        <strain evidence="2">NEAU-HEGS1-5</strain>
    </source>
</reference>
<dbReference type="Proteomes" id="UP000309033">
    <property type="component" value="Unassembled WGS sequence"/>
</dbReference>